<organism evidence="1">
    <name type="scientific">viral metagenome</name>
    <dbReference type="NCBI Taxonomy" id="1070528"/>
    <lineage>
        <taxon>unclassified sequences</taxon>
        <taxon>metagenomes</taxon>
        <taxon>organismal metagenomes</taxon>
    </lineage>
</organism>
<sequence length="170" mass="20413">MSDTKKIVITGKQNIDRLTKKKNKRIRCMAQEKDYSYKDECNIITCLVNNDVSKSIFIETKKEIERKISGYRQQDQKKQVFDKNKLISLLETLLKLDKCKLKCYYCKERVKILYRIVRDPKQWTLDRIDNDKCHSNENTLISCLSCNLKRRVTNKETFEFFRKITIIKKE</sequence>
<dbReference type="EMBL" id="MN740367">
    <property type="protein sequence ID" value="QHU02935.1"/>
    <property type="molecule type" value="Genomic_DNA"/>
</dbReference>
<name>A0A6C0JAS3_9ZZZZ</name>
<dbReference type="Gene3D" id="3.30.40.220">
    <property type="match status" value="1"/>
</dbReference>
<accession>A0A6C0JAS3</accession>
<proteinExistence type="predicted"/>
<protein>
    <submittedName>
        <fullName evidence="1">Uncharacterized protein</fullName>
    </submittedName>
</protein>
<reference evidence="1" key="1">
    <citation type="journal article" date="2020" name="Nature">
        <title>Giant virus diversity and host interactions through global metagenomics.</title>
        <authorList>
            <person name="Schulz F."/>
            <person name="Roux S."/>
            <person name="Paez-Espino D."/>
            <person name="Jungbluth S."/>
            <person name="Walsh D.A."/>
            <person name="Denef V.J."/>
            <person name="McMahon K.D."/>
            <person name="Konstantinidis K.T."/>
            <person name="Eloe-Fadrosh E.A."/>
            <person name="Kyrpides N.C."/>
            <person name="Woyke T."/>
        </authorList>
    </citation>
    <scope>NUCLEOTIDE SEQUENCE</scope>
    <source>
        <strain evidence="1">GVMAG-M-3300025890-48</strain>
    </source>
</reference>
<dbReference type="AlphaFoldDB" id="A0A6C0JAS3"/>
<evidence type="ECO:0000313" key="1">
    <source>
        <dbReference type="EMBL" id="QHU02935.1"/>
    </source>
</evidence>